<evidence type="ECO:0000256" key="6">
    <source>
        <dbReference type="ARBA" id="ARBA00022989"/>
    </source>
</evidence>
<keyword evidence="11" id="KW-1185">Reference proteome</keyword>
<keyword evidence="3" id="KW-1003">Cell membrane</keyword>
<evidence type="ECO:0000256" key="4">
    <source>
        <dbReference type="ARBA" id="ARBA00022597"/>
    </source>
</evidence>
<name>A0A449BIF3_9MOLU</name>
<dbReference type="Pfam" id="PF13303">
    <property type="entry name" value="PTS_EIIC_2"/>
    <property type="match status" value="1"/>
</dbReference>
<keyword evidence="5 8" id="KW-0812">Transmembrane</keyword>
<evidence type="ECO:0000256" key="7">
    <source>
        <dbReference type="ARBA" id="ARBA00023136"/>
    </source>
</evidence>
<feature type="transmembrane region" description="Helical" evidence="8">
    <location>
        <begin position="18"/>
        <end position="40"/>
    </location>
</feature>
<evidence type="ECO:0000256" key="1">
    <source>
        <dbReference type="ARBA" id="ARBA00004651"/>
    </source>
</evidence>
<evidence type="ECO:0000256" key="3">
    <source>
        <dbReference type="ARBA" id="ARBA00022475"/>
    </source>
</evidence>
<comment type="subcellular location">
    <subcellularLocation>
        <location evidence="1">Cell membrane</location>
        <topology evidence="1">Multi-pass membrane protein</topology>
    </subcellularLocation>
</comment>
<feature type="transmembrane region" description="Helical" evidence="8">
    <location>
        <begin position="223"/>
        <end position="242"/>
    </location>
</feature>
<reference evidence="10 11" key="1">
    <citation type="submission" date="2019-01" db="EMBL/GenBank/DDBJ databases">
        <authorList>
            <consortium name="Pathogen Informatics"/>
        </authorList>
    </citation>
    <scope>NUCLEOTIDE SEQUENCE [LARGE SCALE GENOMIC DNA]</scope>
    <source>
        <strain evidence="10 11">NCTC10172</strain>
    </source>
</reference>
<evidence type="ECO:0000256" key="2">
    <source>
        <dbReference type="ARBA" id="ARBA00022448"/>
    </source>
</evidence>
<feature type="transmembrane region" description="Helical" evidence="8">
    <location>
        <begin position="52"/>
        <end position="75"/>
    </location>
</feature>
<feature type="transmembrane region" description="Helical" evidence="8">
    <location>
        <begin position="272"/>
        <end position="293"/>
    </location>
</feature>
<feature type="transmembrane region" description="Helical" evidence="8">
    <location>
        <begin position="337"/>
        <end position="360"/>
    </location>
</feature>
<dbReference type="GO" id="GO:0009401">
    <property type="term" value="P:phosphoenolpyruvate-dependent sugar phosphotransferase system"/>
    <property type="evidence" value="ECO:0007669"/>
    <property type="project" value="InterPro"/>
</dbReference>
<accession>A0A449BIF3</accession>
<evidence type="ECO:0000259" key="9">
    <source>
        <dbReference type="Pfam" id="PF13303"/>
    </source>
</evidence>
<proteinExistence type="predicted"/>
<dbReference type="Proteomes" id="UP000290909">
    <property type="component" value="Chromosome"/>
</dbReference>
<keyword evidence="6 8" id="KW-1133">Transmembrane helix</keyword>
<evidence type="ECO:0000256" key="5">
    <source>
        <dbReference type="ARBA" id="ARBA00022692"/>
    </source>
</evidence>
<protein>
    <submittedName>
        <fullName evidence="10">Predicted membrane protein, putative toxin regulator</fullName>
    </submittedName>
</protein>
<feature type="transmembrane region" description="Helical" evidence="8">
    <location>
        <begin position="113"/>
        <end position="132"/>
    </location>
</feature>
<feature type="transmembrane region" description="Helical" evidence="8">
    <location>
        <begin position="139"/>
        <end position="162"/>
    </location>
</feature>
<keyword evidence="7 8" id="KW-0472">Membrane</keyword>
<organism evidence="10 11">
    <name type="scientific">Acholeplasma hippikon</name>
    <dbReference type="NCBI Taxonomy" id="264636"/>
    <lineage>
        <taxon>Bacteria</taxon>
        <taxon>Bacillati</taxon>
        <taxon>Mycoplasmatota</taxon>
        <taxon>Mollicutes</taxon>
        <taxon>Acholeplasmatales</taxon>
        <taxon>Acholeplasmataceae</taxon>
        <taxon>Acholeplasma</taxon>
    </lineage>
</organism>
<dbReference type="GO" id="GO:0005886">
    <property type="term" value="C:plasma membrane"/>
    <property type="evidence" value="ECO:0007669"/>
    <property type="project" value="UniProtKB-SubCell"/>
</dbReference>
<feature type="transmembrane region" description="Helical" evidence="8">
    <location>
        <begin position="82"/>
        <end position="101"/>
    </location>
</feature>
<dbReference type="KEGG" id="ahk:NCTC10172_00237"/>
<feature type="domain" description="Phosphotransferase system EIIC" evidence="9">
    <location>
        <begin position="20"/>
        <end position="371"/>
    </location>
</feature>
<evidence type="ECO:0000256" key="8">
    <source>
        <dbReference type="SAM" id="Phobius"/>
    </source>
</evidence>
<evidence type="ECO:0000313" key="10">
    <source>
        <dbReference type="EMBL" id="VEU82229.1"/>
    </source>
</evidence>
<keyword evidence="2" id="KW-0813">Transport</keyword>
<dbReference type="InterPro" id="IPR003352">
    <property type="entry name" value="PTS_EIIC"/>
</dbReference>
<dbReference type="AlphaFoldDB" id="A0A449BIF3"/>
<dbReference type="STRING" id="1408416.GCA_000702765_00792"/>
<feature type="transmembrane region" description="Helical" evidence="8">
    <location>
        <begin position="248"/>
        <end position="265"/>
    </location>
</feature>
<keyword evidence="4" id="KW-0762">Sugar transport</keyword>
<dbReference type="GO" id="GO:0008982">
    <property type="term" value="F:protein-N(PI)-phosphohistidine-sugar phosphotransferase activity"/>
    <property type="evidence" value="ECO:0007669"/>
    <property type="project" value="InterPro"/>
</dbReference>
<feature type="transmembrane region" description="Helical" evidence="8">
    <location>
        <begin position="182"/>
        <end position="211"/>
    </location>
</feature>
<sequence>MNETVDQKSKKSAEVKSFLYKSLNAMTFGIFGTIVVGAIIQTLGVVTGIAALGRLSAILTSLLGMGIGLSIGLALKVDGLKLVMLSVAGGIATQFGVDFSMEGWLNPTKVPNNPVTAYLVVVAVYFVIKYVFRKKTAYDLFFIPLVTSLSALFAVYLFSWPIDKLMEAIYATIKFFMTSEPYLTSAFVGLIFGILLTLPFISSAGVAIAVFTVPFKANDPIAIIAMCAAVVGCTAQMVGFAIQSTRKNDIGTIFTIGVASSMFQFKNVMKKLITWVPTLIASFVLPPLCYLLFGGYGWFINGIPAGHSFTAAWPGMGSSGIVGQLQVLTIGNFSVEAWLFVAAQVLLPAVLVFGLDTLFIKLKWYESTDLILDASL</sequence>
<dbReference type="EMBL" id="LR215050">
    <property type="protein sequence ID" value="VEU82229.1"/>
    <property type="molecule type" value="Genomic_DNA"/>
</dbReference>
<gene>
    <name evidence="10" type="ORF">NCTC10172_00237</name>
</gene>
<dbReference type="RefSeq" id="WP_035369108.1">
    <property type="nucleotide sequence ID" value="NZ_LR215050.1"/>
</dbReference>
<evidence type="ECO:0000313" key="11">
    <source>
        <dbReference type="Proteomes" id="UP000290909"/>
    </source>
</evidence>